<reference evidence="2" key="1">
    <citation type="journal article" date="2023" name="Microbiol Resour">
        <title>Genome Sequences of Rhodoplanes serenus and Two Thermotolerant Strains, Rhodoplanes tepidamans and 'Rhodoplanes cryptolactis,' Further Refine the Genus.</title>
        <authorList>
            <person name="Rayyan A.A."/>
            <person name="Kyndt J.A."/>
        </authorList>
    </citation>
    <scope>NUCLEOTIDE SEQUENCE</scope>
    <source>
        <strain evidence="2">DSM 9987</strain>
    </source>
</reference>
<evidence type="ECO:0000313" key="3">
    <source>
        <dbReference type="Proteomes" id="UP001165652"/>
    </source>
</evidence>
<proteinExistence type="predicted"/>
<dbReference type="Pfam" id="PF09539">
    <property type="entry name" value="DUF2385"/>
    <property type="match status" value="1"/>
</dbReference>
<reference evidence="2" key="2">
    <citation type="submission" date="2023-02" db="EMBL/GenBank/DDBJ databases">
        <authorList>
            <person name="Rayyan A."/>
            <person name="Meyer T."/>
            <person name="Kyndt J.A."/>
        </authorList>
    </citation>
    <scope>NUCLEOTIDE SEQUENCE</scope>
    <source>
        <strain evidence="2">DSM 9987</strain>
    </source>
</reference>
<dbReference type="InterPro" id="IPR012645">
    <property type="entry name" value="CHP02301"/>
</dbReference>
<evidence type="ECO:0000313" key="2">
    <source>
        <dbReference type="EMBL" id="MDC7786816.1"/>
    </source>
</evidence>
<protein>
    <submittedName>
        <fullName evidence="2">TIGR02301 family protein</fullName>
    </submittedName>
</protein>
<gene>
    <name evidence="2" type="ORF">PQJ73_14070</name>
</gene>
<evidence type="ECO:0000256" key="1">
    <source>
        <dbReference type="SAM" id="SignalP"/>
    </source>
</evidence>
<dbReference type="EMBL" id="JAQQLI010000020">
    <property type="protein sequence ID" value="MDC7786816.1"/>
    <property type="molecule type" value="Genomic_DNA"/>
</dbReference>
<feature type="signal peptide" evidence="1">
    <location>
        <begin position="1"/>
        <end position="26"/>
    </location>
</feature>
<name>A0ABT5JBQ6_RHOTP</name>
<organism evidence="2 3">
    <name type="scientific">Rhodoplanes tepidamans</name>
    <name type="common">Rhodoplanes cryptolactis</name>
    <dbReference type="NCBI Taxonomy" id="200616"/>
    <lineage>
        <taxon>Bacteria</taxon>
        <taxon>Pseudomonadati</taxon>
        <taxon>Pseudomonadota</taxon>
        <taxon>Alphaproteobacteria</taxon>
        <taxon>Hyphomicrobiales</taxon>
        <taxon>Nitrobacteraceae</taxon>
        <taxon>Rhodoplanes</taxon>
    </lineage>
</organism>
<accession>A0ABT5JBQ6</accession>
<dbReference type="RefSeq" id="WP_272777662.1">
    <property type="nucleotide sequence ID" value="NZ_JAQQLI010000020.1"/>
</dbReference>
<dbReference type="NCBIfam" id="TIGR02301">
    <property type="entry name" value="TIGR02301 family protein"/>
    <property type="match status" value="1"/>
</dbReference>
<keyword evidence="3" id="KW-1185">Reference proteome</keyword>
<sequence length="128" mass="14321">MTRFRAFSVLALLAVLSLGPLRPAVAQQAIPFDGDLRRLSEILGALHYLREVCGAAEGQKWRNEMQQLVDAEAPSGARRAQMMASFNRGYRLYQQSYRSCTPAADTAVRRYLQEGAKIAREVTARYAN</sequence>
<keyword evidence="1" id="KW-0732">Signal</keyword>
<feature type="chain" id="PRO_5046233100" evidence="1">
    <location>
        <begin position="27"/>
        <end position="128"/>
    </location>
</feature>
<comment type="caution">
    <text evidence="2">The sequence shown here is derived from an EMBL/GenBank/DDBJ whole genome shotgun (WGS) entry which is preliminary data.</text>
</comment>
<dbReference type="Proteomes" id="UP001165652">
    <property type="component" value="Unassembled WGS sequence"/>
</dbReference>